<feature type="region of interest" description="Disordered" evidence="1">
    <location>
        <begin position="218"/>
        <end position="241"/>
    </location>
</feature>
<evidence type="ECO:0000313" key="3">
    <source>
        <dbReference type="Proteomes" id="UP000011518"/>
    </source>
</evidence>
<dbReference type="InParanoid" id="L9L7H5"/>
<keyword evidence="3" id="KW-1185">Reference proteome</keyword>
<protein>
    <submittedName>
        <fullName evidence="2">Uncharacterized protein</fullName>
    </submittedName>
</protein>
<sequence length="241" mass="26714">MVGGEAPAVSLPRHLVATRLIAVRSGMKFGQESVLLSSFFTINERQKGSWEGIWKLRMFTLAAREKAQILQPERLGIKPASAAAAGRGPAMGGVGLMVSADDFCLTPDTLETWSVELHQRLEPVAGPVHIMRDYTPVGYRVSLWGATNPEASQPVRCRLVTWNPEVKNARSSPVRGGNLVLNHLQVSFWVKVWTWQNCSLAAIDDPRWLDYQYPRVSDSKMDTETNEELAGQSEGQSEEPI</sequence>
<dbReference type="EMBL" id="KB320526">
    <property type="protein sequence ID" value="ELW69652.1"/>
    <property type="molecule type" value="Genomic_DNA"/>
</dbReference>
<evidence type="ECO:0000256" key="1">
    <source>
        <dbReference type="SAM" id="MobiDB-lite"/>
    </source>
</evidence>
<organism evidence="2 3">
    <name type="scientific">Tupaia chinensis</name>
    <name type="common">Chinese tree shrew</name>
    <name type="synonym">Tupaia belangeri chinensis</name>
    <dbReference type="NCBI Taxonomy" id="246437"/>
    <lineage>
        <taxon>Eukaryota</taxon>
        <taxon>Metazoa</taxon>
        <taxon>Chordata</taxon>
        <taxon>Craniata</taxon>
        <taxon>Vertebrata</taxon>
        <taxon>Euteleostomi</taxon>
        <taxon>Mammalia</taxon>
        <taxon>Eutheria</taxon>
        <taxon>Euarchontoglires</taxon>
        <taxon>Scandentia</taxon>
        <taxon>Tupaiidae</taxon>
        <taxon>Tupaia</taxon>
    </lineage>
</organism>
<dbReference type="Proteomes" id="UP000011518">
    <property type="component" value="Unassembled WGS sequence"/>
</dbReference>
<reference evidence="3" key="1">
    <citation type="submission" date="2012-07" db="EMBL/GenBank/DDBJ databases">
        <title>Genome of the Chinese tree shrew, a rising model animal genetically related to primates.</title>
        <authorList>
            <person name="Zhang G."/>
            <person name="Fan Y."/>
            <person name="Yao Y."/>
            <person name="Huang Z."/>
        </authorList>
    </citation>
    <scope>NUCLEOTIDE SEQUENCE [LARGE SCALE GENOMIC DNA]</scope>
</reference>
<evidence type="ECO:0000313" key="2">
    <source>
        <dbReference type="EMBL" id="ELW69652.1"/>
    </source>
</evidence>
<dbReference type="AlphaFoldDB" id="L9L7H5"/>
<name>L9L7H5_TUPCH</name>
<accession>L9L7H5</accession>
<proteinExistence type="predicted"/>
<reference evidence="3" key="2">
    <citation type="journal article" date="2013" name="Nat. Commun.">
        <title>Genome of the Chinese tree shrew.</title>
        <authorList>
            <person name="Fan Y."/>
            <person name="Huang Z.Y."/>
            <person name="Cao C.C."/>
            <person name="Chen C.S."/>
            <person name="Chen Y.X."/>
            <person name="Fan D.D."/>
            <person name="He J."/>
            <person name="Hou H.L."/>
            <person name="Hu L."/>
            <person name="Hu X.T."/>
            <person name="Jiang X.T."/>
            <person name="Lai R."/>
            <person name="Lang Y.S."/>
            <person name="Liang B."/>
            <person name="Liao S.G."/>
            <person name="Mu D."/>
            <person name="Ma Y.Y."/>
            <person name="Niu Y.Y."/>
            <person name="Sun X.Q."/>
            <person name="Xia J.Q."/>
            <person name="Xiao J."/>
            <person name="Xiong Z.Q."/>
            <person name="Xu L."/>
            <person name="Yang L."/>
            <person name="Zhang Y."/>
            <person name="Zhao W."/>
            <person name="Zhao X.D."/>
            <person name="Zheng Y.T."/>
            <person name="Zhou J.M."/>
            <person name="Zhu Y.B."/>
            <person name="Zhang G.J."/>
            <person name="Wang J."/>
            <person name="Yao Y.G."/>
        </authorList>
    </citation>
    <scope>NUCLEOTIDE SEQUENCE [LARGE SCALE GENOMIC DNA]</scope>
</reference>
<gene>
    <name evidence="2" type="ORF">TREES_T100008570</name>
</gene>